<proteinExistence type="predicted"/>
<dbReference type="AlphaFoldDB" id="A0A9N9I228"/>
<keyword evidence="1" id="KW-0472">Membrane</keyword>
<keyword evidence="1" id="KW-0812">Transmembrane</keyword>
<reference evidence="2" key="1">
    <citation type="submission" date="2021-06" db="EMBL/GenBank/DDBJ databases">
        <authorList>
            <person name="Kallberg Y."/>
            <person name="Tangrot J."/>
            <person name="Rosling A."/>
        </authorList>
    </citation>
    <scope>NUCLEOTIDE SEQUENCE</scope>
    <source>
        <strain evidence="2">CL551</strain>
    </source>
</reference>
<comment type="caution">
    <text evidence="2">The sequence shown here is derived from an EMBL/GenBank/DDBJ whole genome shotgun (WGS) entry which is preliminary data.</text>
</comment>
<evidence type="ECO:0000313" key="2">
    <source>
        <dbReference type="EMBL" id="CAG8716127.1"/>
    </source>
</evidence>
<evidence type="ECO:0000256" key="1">
    <source>
        <dbReference type="SAM" id="Phobius"/>
    </source>
</evidence>
<sequence>VENRITAKLSAIKRSRRNSSANTELLQKINDLDHNISLMGYKVREIKMVLTVATVIPALGGPSILILLIDNERELDKEVEEEESSDSAGPSRTRK</sequence>
<organism evidence="2 3">
    <name type="scientific">Acaulospora morrowiae</name>
    <dbReference type="NCBI Taxonomy" id="94023"/>
    <lineage>
        <taxon>Eukaryota</taxon>
        <taxon>Fungi</taxon>
        <taxon>Fungi incertae sedis</taxon>
        <taxon>Mucoromycota</taxon>
        <taxon>Glomeromycotina</taxon>
        <taxon>Glomeromycetes</taxon>
        <taxon>Diversisporales</taxon>
        <taxon>Acaulosporaceae</taxon>
        <taxon>Acaulospora</taxon>
    </lineage>
</organism>
<protein>
    <submittedName>
        <fullName evidence="2">10180_t:CDS:1</fullName>
    </submittedName>
</protein>
<dbReference type="OrthoDB" id="10513099at2759"/>
<keyword evidence="3" id="KW-1185">Reference proteome</keyword>
<feature type="transmembrane region" description="Helical" evidence="1">
    <location>
        <begin position="48"/>
        <end position="69"/>
    </location>
</feature>
<feature type="non-terminal residue" evidence="2">
    <location>
        <position position="95"/>
    </location>
</feature>
<accession>A0A9N9I228</accession>
<dbReference type="EMBL" id="CAJVPV010020880">
    <property type="protein sequence ID" value="CAG8716127.1"/>
    <property type="molecule type" value="Genomic_DNA"/>
</dbReference>
<name>A0A9N9I228_9GLOM</name>
<evidence type="ECO:0000313" key="3">
    <source>
        <dbReference type="Proteomes" id="UP000789342"/>
    </source>
</evidence>
<gene>
    <name evidence="2" type="ORF">AMORRO_LOCUS13015</name>
</gene>
<keyword evidence="1" id="KW-1133">Transmembrane helix</keyword>
<dbReference type="Proteomes" id="UP000789342">
    <property type="component" value="Unassembled WGS sequence"/>
</dbReference>